<evidence type="ECO:0000313" key="1">
    <source>
        <dbReference type="EMBL" id="CBY42227.1"/>
    </source>
</evidence>
<organism evidence="1">
    <name type="scientific">Oikopleura dioica</name>
    <name type="common">Tunicate</name>
    <dbReference type="NCBI Taxonomy" id="34765"/>
    <lineage>
        <taxon>Eukaryota</taxon>
        <taxon>Metazoa</taxon>
        <taxon>Chordata</taxon>
        <taxon>Tunicata</taxon>
        <taxon>Appendicularia</taxon>
        <taxon>Copelata</taxon>
        <taxon>Oikopleuridae</taxon>
        <taxon>Oikopleura</taxon>
    </lineage>
</organism>
<gene>
    <name evidence="1" type="ORF">GSOID_T00025903001</name>
</gene>
<reference evidence="1" key="1">
    <citation type="journal article" date="2010" name="Science">
        <title>Plasticity of animal genome architecture unmasked by rapid evolution of a pelagic tunicate.</title>
        <authorList>
            <person name="Denoeud F."/>
            <person name="Henriet S."/>
            <person name="Mungpakdee S."/>
            <person name="Aury J.M."/>
            <person name="Da Silva C."/>
            <person name="Brinkmann H."/>
            <person name="Mikhaleva J."/>
            <person name="Olsen L.C."/>
            <person name="Jubin C."/>
            <person name="Canestro C."/>
            <person name="Bouquet J.M."/>
            <person name="Danks G."/>
            <person name="Poulain J."/>
            <person name="Campsteijn C."/>
            <person name="Adamski M."/>
            <person name="Cross I."/>
            <person name="Yadetie F."/>
            <person name="Muffato M."/>
            <person name="Louis A."/>
            <person name="Butcher S."/>
            <person name="Tsagkogeorga G."/>
            <person name="Konrad A."/>
            <person name="Singh S."/>
            <person name="Jensen M.F."/>
            <person name="Cong E.H."/>
            <person name="Eikeseth-Otteraa H."/>
            <person name="Noel B."/>
            <person name="Anthouard V."/>
            <person name="Porcel B.M."/>
            <person name="Kachouri-Lafond R."/>
            <person name="Nishino A."/>
            <person name="Ugolini M."/>
            <person name="Chourrout P."/>
            <person name="Nishida H."/>
            <person name="Aasland R."/>
            <person name="Huzurbazar S."/>
            <person name="Westhof E."/>
            <person name="Delsuc F."/>
            <person name="Lehrach H."/>
            <person name="Reinhardt R."/>
            <person name="Weissenbach J."/>
            <person name="Roy S.W."/>
            <person name="Artiguenave F."/>
            <person name="Postlethwait J.H."/>
            <person name="Manak J.R."/>
            <person name="Thompson E.M."/>
            <person name="Jaillon O."/>
            <person name="Du Pasquier L."/>
            <person name="Boudinot P."/>
            <person name="Liberles D.A."/>
            <person name="Volff J.N."/>
            <person name="Philippe H."/>
            <person name="Lenhard B."/>
            <person name="Roest Crollius H."/>
            <person name="Wincker P."/>
            <person name="Chourrout D."/>
        </authorList>
    </citation>
    <scope>NUCLEOTIDE SEQUENCE [LARGE SCALE GENOMIC DNA]</scope>
</reference>
<dbReference type="Proteomes" id="UP000011014">
    <property type="component" value="Unassembled WGS sequence"/>
</dbReference>
<dbReference type="EMBL" id="FN656970">
    <property type="protein sequence ID" value="CBY42227.1"/>
    <property type="molecule type" value="Genomic_DNA"/>
</dbReference>
<protein>
    <submittedName>
        <fullName evidence="1">Uncharacterized protein</fullName>
    </submittedName>
</protein>
<proteinExistence type="predicted"/>
<dbReference type="AlphaFoldDB" id="E4Z3E9"/>
<sequence>MCGTLAGSVGCVHTGPIISKTLTFSSTSLTVRIFAVFKKLPRNLTISSKKIDYRKSRAWCTRTNKISKRPRPPQMWLENLNCTN</sequence>
<name>E4Z3E9_OIKDI</name>
<accession>E4Z3E9</accession>